<dbReference type="InterPro" id="IPR029058">
    <property type="entry name" value="AB_hydrolase_fold"/>
</dbReference>
<feature type="domain" description="AB hydrolase-1" evidence="2">
    <location>
        <begin position="40"/>
        <end position="233"/>
    </location>
</feature>
<dbReference type="EMBL" id="WJIF01000005">
    <property type="protein sequence ID" value="MRG60222.1"/>
    <property type="molecule type" value="Genomic_DNA"/>
</dbReference>
<dbReference type="AlphaFoldDB" id="A0A6I2F691"/>
<name>A0A6I2F691_9MICO</name>
<dbReference type="GO" id="GO:0016787">
    <property type="term" value="F:hydrolase activity"/>
    <property type="evidence" value="ECO:0007669"/>
    <property type="project" value="UniProtKB-KW"/>
</dbReference>
<evidence type="ECO:0000313" key="4">
    <source>
        <dbReference type="Proteomes" id="UP000431080"/>
    </source>
</evidence>
<dbReference type="SUPFAM" id="SSF53474">
    <property type="entry name" value="alpha/beta-Hydrolases"/>
    <property type="match status" value="1"/>
</dbReference>
<evidence type="ECO:0000256" key="1">
    <source>
        <dbReference type="SAM" id="MobiDB-lite"/>
    </source>
</evidence>
<evidence type="ECO:0000313" key="3">
    <source>
        <dbReference type="EMBL" id="MRG60222.1"/>
    </source>
</evidence>
<sequence length="286" mass="31216">MARPLTISHVELRQGGRFGFRVVDEAPALPSEVFLRGTLVVLVHGFATNRGRAERGYGEFATHVSAASRRGVVFLGVHWPGDHPWGPLVSVPTFSLRVGPAEESGRRIAQLIERTYSRSVVLVGHSLGCRVVLSALAELGAEHPRVRVRATYLMAAAVPEADCRDGARYGSSNLPRTTQVVRSSLKDPVLRGLFRPGMFLARGSTPGGERDGGRAVGRSAGPPGRWTGGWWSTSTELKHGEYWGSEDMARQLALVTGVAKANTPARRQVRSRDIGERRVHRFEPTR</sequence>
<protein>
    <submittedName>
        <fullName evidence="3">Alpha/beta fold hydrolase</fullName>
    </submittedName>
</protein>
<comment type="caution">
    <text evidence="3">The sequence shown here is derived from an EMBL/GenBank/DDBJ whole genome shotgun (WGS) entry which is preliminary data.</text>
</comment>
<dbReference type="RefSeq" id="WP_153684686.1">
    <property type="nucleotide sequence ID" value="NZ_WJIF01000005.1"/>
</dbReference>
<feature type="region of interest" description="Disordered" evidence="1">
    <location>
        <begin position="201"/>
        <end position="227"/>
    </location>
</feature>
<proteinExistence type="predicted"/>
<reference evidence="3 4" key="1">
    <citation type="submission" date="2019-10" db="EMBL/GenBank/DDBJ databases">
        <authorList>
            <person name="Nie G."/>
            <person name="Ming H."/>
            <person name="Yi B."/>
        </authorList>
    </citation>
    <scope>NUCLEOTIDE SEQUENCE [LARGE SCALE GENOMIC DNA]</scope>
    <source>
        <strain evidence="3 4">CFH 90414</strain>
    </source>
</reference>
<keyword evidence="4" id="KW-1185">Reference proteome</keyword>
<keyword evidence="3" id="KW-0378">Hydrolase</keyword>
<organism evidence="3 4">
    <name type="scientific">Agromyces agglutinans</name>
    <dbReference type="NCBI Taxonomy" id="2662258"/>
    <lineage>
        <taxon>Bacteria</taxon>
        <taxon>Bacillati</taxon>
        <taxon>Actinomycetota</taxon>
        <taxon>Actinomycetes</taxon>
        <taxon>Micrococcales</taxon>
        <taxon>Microbacteriaceae</taxon>
        <taxon>Agromyces</taxon>
    </lineage>
</organism>
<evidence type="ECO:0000259" key="2">
    <source>
        <dbReference type="Pfam" id="PF12697"/>
    </source>
</evidence>
<dbReference type="InterPro" id="IPR000073">
    <property type="entry name" value="AB_hydrolase_1"/>
</dbReference>
<gene>
    <name evidence="3" type="ORF">GE115_10130</name>
</gene>
<accession>A0A6I2F691</accession>
<dbReference type="Pfam" id="PF12697">
    <property type="entry name" value="Abhydrolase_6"/>
    <property type="match status" value="1"/>
</dbReference>
<dbReference type="Proteomes" id="UP000431080">
    <property type="component" value="Unassembled WGS sequence"/>
</dbReference>
<dbReference type="Gene3D" id="3.40.50.1820">
    <property type="entry name" value="alpha/beta hydrolase"/>
    <property type="match status" value="1"/>
</dbReference>